<keyword evidence="3" id="KW-1185">Reference proteome</keyword>
<reference evidence="2 3" key="1">
    <citation type="submission" date="2019-03" db="EMBL/GenBank/DDBJ databases">
        <title>Genomic Encyclopedia of Type Strains, Phase IV (KMG-IV): sequencing the most valuable type-strain genomes for metagenomic binning, comparative biology and taxonomic classification.</title>
        <authorList>
            <person name="Goeker M."/>
        </authorList>
    </citation>
    <scope>NUCLEOTIDE SEQUENCE [LARGE SCALE GENOMIC DNA]</scope>
    <source>
        <strain evidence="2 3">DSM 45361</strain>
    </source>
</reference>
<accession>A0A4R6SLX8</accession>
<feature type="transmembrane region" description="Helical" evidence="1">
    <location>
        <begin position="182"/>
        <end position="207"/>
    </location>
</feature>
<dbReference type="Pfam" id="PF12679">
    <property type="entry name" value="ABC2_membrane_2"/>
    <property type="match status" value="1"/>
</dbReference>
<dbReference type="AlphaFoldDB" id="A0A4R6SLX8"/>
<dbReference type="GO" id="GO:0005886">
    <property type="term" value="C:plasma membrane"/>
    <property type="evidence" value="ECO:0007669"/>
    <property type="project" value="UniProtKB-SubCell"/>
</dbReference>
<feature type="transmembrane region" description="Helical" evidence="1">
    <location>
        <begin position="132"/>
        <end position="162"/>
    </location>
</feature>
<evidence type="ECO:0000256" key="1">
    <source>
        <dbReference type="SAM" id="Phobius"/>
    </source>
</evidence>
<dbReference type="PANTHER" id="PTHR37305">
    <property type="entry name" value="INTEGRAL MEMBRANE PROTEIN-RELATED"/>
    <property type="match status" value="1"/>
</dbReference>
<proteinExistence type="predicted"/>
<feature type="transmembrane region" description="Helical" evidence="1">
    <location>
        <begin position="268"/>
        <end position="287"/>
    </location>
</feature>
<name>A0A4R6SLX8_LABRH</name>
<dbReference type="Proteomes" id="UP000295444">
    <property type="component" value="Unassembled WGS sequence"/>
</dbReference>
<evidence type="ECO:0000313" key="2">
    <source>
        <dbReference type="EMBL" id="TDQ04163.1"/>
    </source>
</evidence>
<keyword evidence="1" id="KW-0472">Membrane</keyword>
<feature type="transmembrane region" description="Helical" evidence="1">
    <location>
        <begin position="214"/>
        <end position="236"/>
    </location>
</feature>
<feature type="transmembrane region" description="Helical" evidence="1">
    <location>
        <begin position="85"/>
        <end position="111"/>
    </location>
</feature>
<comment type="caution">
    <text evidence="2">The sequence shown here is derived from an EMBL/GenBank/DDBJ whole genome shotgun (WGS) entry which is preliminary data.</text>
</comment>
<dbReference type="EMBL" id="SNXZ01000001">
    <property type="protein sequence ID" value="TDQ04163.1"/>
    <property type="molecule type" value="Genomic_DNA"/>
</dbReference>
<organism evidence="2 3">
    <name type="scientific">Labedaea rhizosphaerae</name>
    <dbReference type="NCBI Taxonomy" id="598644"/>
    <lineage>
        <taxon>Bacteria</taxon>
        <taxon>Bacillati</taxon>
        <taxon>Actinomycetota</taxon>
        <taxon>Actinomycetes</taxon>
        <taxon>Pseudonocardiales</taxon>
        <taxon>Pseudonocardiaceae</taxon>
        <taxon>Labedaea</taxon>
    </lineage>
</organism>
<feature type="transmembrane region" description="Helical" evidence="1">
    <location>
        <begin position="41"/>
        <end position="65"/>
    </location>
</feature>
<dbReference type="GO" id="GO:0140359">
    <property type="term" value="F:ABC-type transporter activity"/>
    <property type="evidence" value="ECO:0007669"/>
    <property type="project" value="InterPro"/>
</dbReference>
<gene>
    <name evidence="2" type="ORF">EV186_101104</name>
</gene>
<protein>
    <submittedName>
        <fullName evidence="2">ABC-2 type transport system permease protein</fullName>
    </submittedName>
</protein>
<evidence type="ECO:0000313" key="3">
    <source>
        <dbReference type="Proteomes" id="UP000295444"/>
    </source>
</evidence>
<dbReference type="PANTHER" id="PTHR37305:SF1">
    <property type="entry name" value="MEMBRANE PROTEIN"/>
    <property type="match status" value="1"/>
</dbReference>
<keyword evidence="1" id="KW-0812">Transmembrane</keyword>
<sequence length="291" mass="29834">MTTEVVGMTALPVGASRPRRAPLGRLLRSELRWVFRRPRTLVGIGLLGLAPIVIGVATLFVTSGVTGDPEQGPPITALGGSALTLPVISLSMLLLFLLPLVASIAAADAIAGESASGTLRGLLVAPVGRLRLLAVKMVGVMAVITAAVLVITVVAVVTGLILHGTSGLVTLSGTTLSLGESLGRVTVTVGWVLLQLWAVAAIALAVSACTEHPLVVLSTVIGGLIVIGILGSLPVLDWLQPFLLSDNWTAGADVLRDPVYTGDMGTSALRALCYLVIGYSLAVARMATKDS</sequence>
<keyword evidence="1" id="KW-1133">Transmembrane helix</keyword>